<gene>
    <name evidence="1" type="ORF">AB5J57_17690</name>
</gene>
<accession>A0AB39LRD5</accession>
<organism evidence="1">
    <name type="scientific">Streptomyces sp. R02</name>
    <dbReference type="NCBI Taxonomy" id="3238623"/>
    <lineage>
        <taxon>Bacteria</taxon>
        <taxon>Bacillati</taxon>
        <taxon>Actinomycetota</taxon>
        <taxon>Actinomycetes</taxon>
        <taxon>Kitasatosporales</taxon>
        <taxon>Streptomycetaceae</taxon>
        <taxon>Streptomyces</taxon>
    </lineage>
</organism>
<dbReference type="EMBL" id="CP163429">
    <property type="protein sequence ID" value="XDP95235.1"/>
    <property type="molecule type" value="Genomic_DNA"/>
</dbReference>
<proteinExistence type="predicted"/>
<dbReference type="AlphaFoldDB" id="A0AB39LRD5"/>
<reference evidence="1" key="1">
    <citation type="submission" date="2024-07" db="EMBL/GenBank/DDBJ databases">
        <authorList>
            <person name="Yu S.T."/>
        </authorList>
    </citation>
    <scope>NUCLEOTIDE SEQUENCE</scope>
    <source>
        <strain evidence="1">R02</strain>
    </source>
</reference>
<dbReference type="RefSeq" id="WP_369156947.1">
    <property type="nucleotide sequence ID" value="NZ_CP163429.1"/>
</dbReference>
<evidence type="ECO:0000313" key="1">
    <source>
        <dbReference type="EMBL" id="XDP95235.1"/>
    </source>
</evidence>
<sequence>MSKQIAGWIMDRNLRAFLELLSRYVGYAFDDTDWATVEDGVRDTDDEEPDGWYSYPLAGTHVTLDVSLARSVGSEVLSVSVTGVETPELRLRTDTLLSAFAGT</sequence>
<protein>
    <submittedName>
        <fullName evidence="1">Uncharacterized protein</fullName>
    </submittedName>
</protein>
<name>A0AB39LRD5_9ACTN</name>